<dbReference type="Proteomes" id="UP000247832">
    <property type="component" value="Unassembled WGS sequence"/>
</dbReference>
<evidence type="ECO:0000313" key="9">
    <source>
        <dbReference type="EMBL" id="PYI65505.1"/>
    </source>
</evidence>
<dbReference type="AlphaFoldDB" id="A0A2V5L2N1"/>
<reference evidence="9 10" key="1">
    <citation type="submission" date="2018-05" db="EMBL/GenBank/DDBJ databases">
        <title>Genetic diversity of glacier-inhabiting Cryobacterium bacteria in China and description of Cryobacterium mengkeensis sp. nov. and Arthrobacter glacialis sp. nov.</title>
        <authorList>
            <person name="Liu Q."/>
            <person name="Xin Y.-H."/>
        </authorList>
    </citation>
    <scope>NUCLEOTIDE SEQUENCE [LARGE SCALE GENOMIC DNA]</scope>
    <source>
        <strain evidence="9 10">LI2</strain>
    </source>
</reference>
<dbReference type="InterPro" id="IPR000515">
    <property type="entry name" value="MetI-like"/>
</dbReference>
<evidence type="ECO:0000256" key="2">
    <source>
        <dbReference type="ARBA" id="ARBA00022448"/>
    </source>
</evidence>
<feature type="transmembrane region" description="Helical" evidence="7">
    <location>
        <begin position="235"/>
        <end position="254"/>
    </location>
</feature>
<dbReference type="CDD" id="cd06261">
    <property type="entry name" value="TM_PBP2"/>
    <property type="match status" value="1"/>
</dbReference>
<feature type="transmembrane region" description="Helical" evidence="7">
    <location>
        <begin position="20"/>
        <end position="42"/>
    </location>
</feature>
<comment type="subcellular location">
    <subcellularLocation>
        <location evidence="1 7">Cell membrane</location>
        <topology evidence="1 7">Multi-pass membrane protein</topology>
    </subcellularLocation>
</comment>
<dbReference type="OrthoDB" id="4543034at2"/>
<protein>
    <submittedName>
        <fullName evidence="9">Amino acid ABC transporter permease</fullName>
    </submittedName>
</protein>
<dbReference type="NCBIfam" id="TIGR01726">
    <property type="entry name" value="HEQRo_perm_3TM"/>
    <property type="match status" value="1"/>
</dbReference>
<evidence type="ECO:0000256" key="6">
    <source>
        <dbReference type="ARBA" id="ARBA00023136"/>
    </source>
</evidence>
<keyword evidence="10" id="KW-1185">Reference proteome</keyword>
<feature type="domain" description="ABC transmembrane type-1" evidence="8">
    <location>
        <begin position="67"/>
        <end position="258"/>
    </location>
</feature>
<dbReference type="GO" id="GO:0006865">
    <property type="term" value="P:amino acid transport"/>
    <property type="evidence" value="ECO:0007669"/>
    <property type="project" value="TreeGrafter"/>
</dbReference>
<keyword evidence="4 7" id="KW-0812">Transmembrane</keyword>
<evidence type="ECO:0000256" key="7">
    <source>
        <dbReference type="RuleBase" id="RU363032"/>
    </source>
</evidence>
<dbReference type="RefSeq" id="WP_110502427.1">
    <property type="nucleotide sequence ID" value="NZ_QJVD01000024.1"/>
</dbReference>
<evidence type="ECO:0000256" key="3">
    <source>
        <dbReference type="ARBA" id="ARBA00022475"/>
    </source>
</evidence>
<evidence type="ECO:0000256" key="4">
    <source>
        <dbReference type="ARBA" id="ARBA00022692"/>
    </source>
</evidence>
<dbReference type="SUPFAM" id="SSF161098">
    <property type="entry name" value="MetI-like"/>
    <property type="match status" value="1"/>
</dbReference>
<comment type="caution">
    <text evidence="9">The sequence shown here is derived from an EMBL/GenBank/DDBJ whole genome shotgun (WGS) entry which is preliminary data.</text>
</comment>
<dbReference type="EMBL" id="QJVD01000024">
    <property type="protein sequence ID" value="PYI65505.1"/>
    <property type="molecule type" value="Genomic_DNA"/>
</dbReference>
<dbReference type="GO" id="GO:0022857">
    <property type="term" value="F:transmembrane transporter activity"/>
    <property type="evidence" value="ECO:0007669"/>
    <property type="project" value="InterPro"/>
</dbReference>
<proteinExistence type="inferred from homology"/>
<dbReference type="PANTHER" id="PTHR30614">
    <property type="entry name" value="MEMBRANE COMPONENT OF AMINO ACID ABC TRANSPORTER"/>
    <property type="match status" value="1"/>
</dbReference>
<evidence type="ECO:0000259" key="8">
    <source>
        <dbReference type="PROSITE" id="PS50928"/>
    </source>
</evidence>
<dbReference type="PANTHER" id="PTHR30614:SF21">
    <property type="entry name" value="AMINO ACID ABC TRANSPORTER PERMEASE"/>
    <property type="match status" value="1"/>
</dbReference>
<evidence type="ECO:0000256" key="1">
    <source>
        <dbReference type="ARBA" id="ARBA00004651"/>
    </source>
</evidence>
<name>A0A2V5L2N1_9MICC</name>
<evidence type="ECO:0000313" key="10">
    <source>
        <dbReference type="Proteomes" id="UP000247832"/>
    </source>
</evidence>
<dbReference type="Gene3D" id="1.10.3720.10">
    <property type="entry name" value="MetI-like"/>
    <property type="match status" value="1"/>
</dbReference>
<gene>
    <name evidence="9" type="ORF">CVV68_18235</name>
</gene>
<dbReference type="PROSITE" id="PS50928">
    <property type="entry name" value="ABC_TM1"/>
    <property type="match status" value="1"/>
</dbReference>
<feature type="transmembrane region" description="Helical" evidence="7">
    <location>
        <begin position="116"/>
        <end position="147"/>
    </location>
</feature>
<keyword evidence="6 7" id="KW-0472">Membrane</keyword>
<feature type="transmembrane region" description="Helical" evidence="7">
    <location>
        <begin position="62"/>
        <end position="90"/>
    </location>
</feature>
<keyword evidence="2 7" id="KW-0813">Transport</keyword>
<dbReference type="GO" id="GO:0043190">
    <property type="term" value="C:ATP-binding cassette (ABC) transporter complex"/>
    <property type="evidence" value="ECO:0007669"/>
    <property type="project" value="InterPro"/>
</dbReference>
<keyword evidence="5 7" id="KW-1133">Transmembrane helix</keyword>
<dbReference type="InterPro" id="IPR043429">
    <property type="entry name" value="ArtM/GltK/GlnP/TcyL/YhdX-like"/>
</dbReference>
<sequence>MMSTELYDRPGPIARRRARLWTAAAAVVALAIAIWAVAKLASQHVLDGDNWIVLTQPDVLSALLAGLLATLKVAGVSVVLSLVLGLFIALGRMSKRRWLSVASRVWIEALRGLPELLLIFFIYLGFPAVTGASISTFWALVAGLVLYESASMAEAFRAGFLALPKGQSEAATALGVRYVKNLRYILLPQVIRQILPNLVSEMVRVTKASSLGFVIGYVELLLTGEQAIEYLGGQYAVPIFAGVAVLYIIICLILSRVSHILSKRLS</sequence>
<organism evidence="9 10">
    <name type="scientific">Arthrobacter livingstonensis</name>
    <dbReference type="NCBI Taxonomy" id="670078"/>
    <lineage>
        <taxon>Bacteria</taxon>
        <taxon>Bacillati</taxon>
        <taxon>Actinomycetota</taxon>
        <taxon>Actinomycetes</taxon>
        <taxon>Micrococcales</taxon>
        <taxon>Micrococcaceae</taxon>
        <taxon>Arthrobacter</taxon>
    </lineage>
</organism>
<comment type="similarity">
    <text evidence="7">Belongs to the binding-protein-dependent transport system permease family.</text>
</comment>
<dbReference type="Pfam" id="PF00528">
    <property type="entry name" value="BPD_transp_1"/>
    <property type="match status" value="1"/>
</dbReference>
<keyword evidence="3" id="KW-1003">Cell membrane</keyword>
<dbReference type="InterPro" id="IPR010065">
    <property type="entry name" value="AA_ABC_transptr_permease_3TM"/>
</dbReference>
<accession>A0A2V5L2N1</accession>
<dbReference type="InterPro" id="IPR035906">
    <property type="entry name" value="MetI-like_sf"/>
</dbReference>
<evidence type="ECO:0000256" key="5">
    <source>
        <dbReference type="ARBA" id="ARBA00022989"/>
    </source>
</evidence>